<sequence length="182" mass="20088">MPLPIRLALVLSLTVSAVQAADPVRPSQEISDAAVYAWQFEQARIMVELSAQHCHRRAAGDVARQLDGEIEATLALLEEKHPGVQAQIRQIRRLTPAPINAALRRHSGDVTKPVKALFKEAGKDRHLNNTLCRELASSFRKARQSGDDLFSLEPAMLSLLQNTDLERFRSQAAQLDPAGPLD</sequence>
<comment type="caution">
    <text evidence="2">The sequence shown here is derived from an EMBL/GenBank/DDBJ whole genome shotgun (WGS) entry which is preliminary data.</text>
</comment>
<organism evidence="2 3">
    <name type="scientific">Chitinimonas lacunae</name>
    <dbReference type="NCBI Taxonomy" id="1963018"/>
    <lineage>
        <taxon>Bacteria</taxon>
        <taxon>Pseudomonadati</taxon>
        <taxon>Pseudomonadota</taxon>
        <taxon>Betaproteobacteria</taxon>
        <taxon>Neisseriales</taxon>
        <taxon>Chitinibacteraceae</taxon>
        <taxon>Chitinimonas</taxon>
    </lineage>
</organism>
<evidence type="ECO:0008006" key="4">
    <source>
        <dbReference type="Google" id="ProtNLM"/>
    </source>
</evidence>
<evidence type="ECO:0000256" key="1">
    <source>
        <dbReference type="SAM" id="SignalP"/>
    </source>
</evidence>
<proteinExistence type="predicted"/>
<gene>
    <name evidence="2" type="ORF">ACFOW7_19255</name>
</gene>
<keyword evidence="3" id="KW-1185">Reference proteome</keyword>
<keyword evidence="1" id="KW-0732">Signal</keyword>
<evidence type="ECO:0000313" key="2">
    <source>
        <dbReference type="EMBL" id="MFC4161479.1"/>
    </source>
</evidence>
<reference evidence="3" key="1">
    <citation type="journal article" date="2019" name="Int. J. Syst. Evol. Microbiol.">
        <title>The Global Catalogue of Microorganisms (GCM) 10K type strain sequencing project: providing services to taxonomists for standard genome sequencing and annotation.</title>
        <authorList>
            <consortium name="The Broad Institute Genomics Platform"/>
            <consortium name="The Broad Institute Genome Sequencing Center for Infectious Disease"/>
            <person name="Wu L."/>
            <person name="Ma J."/>
        </authorList>
    </citation>
    <scope>NUCLEOTIDE SEQUENCE [LARGE SCALE GENOMIC DNA]</scope>
    <source>
        <strain evidence="3">LMG 29894</strain>
    </source>
</reference>
<dbReference type="Proteomes" id="UP001595791">
    <property type="component" value="Unassembled WGS sequence"/>
</dbReference>
<feature type="signal peptide" evidence="1">
    <location>
        <begin position="1"/>
        <end position="20"/>
    </location>
</feature>
<accession>A0ABV8MTV0</accession>
<name>A0ABV8MTV0_9NEIS</name>
<feature type="chain" id="PRO_5045456118" description="DUF4142 domain-containing protein" evidence="1">
    <location>
        <begin position="21"/>
        <end position="182"/>
    </location>
</feature>
<dbReference type="RefSeq" id="WP_378167465.1">
    <property type="nucleotide sequence ID" value="NZ_JBHSBU010000001.1"/>
</dbReference>
<dbReference type="EMBL" id="JBHSBU010000001">
    <property type="protein sequence ID" value="MFC4161479.1"/>
    <property type="molecule type" value="Genomic_DNA"/>
</dbReference>
<evidence type="ECO:0000313" key="3">
    <source>
        <dbReference type="Proteomes" id="UP001595791"/>
    </source>
</evidence>
<protein>
    <recommendedName>
        <fullName evidence="4">DUF4142 domain-containing protein</fullName>
    </recommendedName>
</protein>